<dbReference type="GO" id="GO:0003676">
    <property type="term" value="F:nucleic acid binding"/>
    <property type="evidence" value="ECO:0007669"/>
    <property type="project" value="InterPro"/>
</dbReference>
<name>A0A1X2H9L2_SYNRA</name>
<feature type="domain" description="CCHC-type" evidence="3">
    <location>
        <begin position="8"/>
        <end position="23"/>
    </location>
</feature>
<dbReference type="InParanoid" id="A0A1X2H9L2"/>
<feature type="compositionally biased region" description="Acidic residues" evidence="2">
    <location>
        <begin position="85"/>
        <end position="96"/>
    </location>
</feature>
<dbReference type="InterPro" id="IPR001878">
    <property type="entry name" value="Znf_CCHC"/>
</dbReference>
<keyword evidence="1" id="KW-0863">Zinc-finger</keyword>
<dbReference type="STRING" id="13706.A0A1X2H9L2"/>
<dbReference type="OMA" id="FARNCDS"/>
<reference evidence="4 5" key="1">
    <citation type="submission" date="2016-07" db="EMBL/GenBank/DDBJ databases">
        <title>Pervasive Adenine N6-methylation of Active Genes in Fungi.</title>
        <authorList>
            <consortium name="DOE Joint Genome Institute"/>
            <person name="Mondo S.J."/>
            <person name="Dannebaum R.O."/>
            <person name="Kuo R.C."/>
            <person name="Labutti K."/>
            <person name="Haridas S."/>
            <person name="Kuo A."/>
            <person name="Salamov A."/>
            <person name="Ahrendt S.R."/>
            <person name="Lipzen A."/>
            <person name="Sullivan W."/>
            <person name="Andreopoulos W.B."/>
            <person name="Clum A."/>
            <person name="Lindquist E."/>
            <person name="Daum C."/>
            <person name="Ramamoorthy G.K."/>
            <person name="Gryganskyi A."/>
            <person name="Culley D."/>
            <person name="Magnuson J.K."/>
            <person name="James T.Y."/>
            <person name="O'Malley M.A."/>
            <person name="Stajich J.E."/>
            <person name="Spatafora J.W."/>
            <person name="Visel A."/>
            <person name="Grigoriev I.V."/>
        </authorList>
    </citation>
    <scope>NUCLEOTIDE SEQUENCE [LARGE SCALE GENOMIC DNA]</scope>
    <source>
        <strain evidence="4 5">NRRL 2496</strain>
    </source>
</reference>
<organism evidence="4 5">
    <name type="scientific">Syncephalastrum racemosum</name>
    <name type="common">Filamentous fungus</name>
    <dbReference type="NCBI Taxonomy" id="13706"/>
    <lineage>
        <taxon>Eukaryota</taxon>
        <taxon>Fungi</taxon>
        <taxon>Fungi incertae sedis</taxon>
        <taxon>Mucoromycota</taxon>
        <taxon>Mucoromycotina</taxon>
        <taxon>Mucoromycetes</taxon>
        <taxon>Mucorales</taxon>
        <taxon>Syncephalastraceae</taxon>
        <taxon>Syncephalastrum</taxon>
    </lineage>
</organism>
<evidence type="ECO:0000259" key="3">
    <source>
        <dbReference type="PROSITE" id="PS50158"/>
    </source>
</evidence>
<sequence length="167" mass="18065">MPFSKKGCFKCGNVGHFADACPEPERLCYNCKQPGHESTDCSKPKSAEAKQCYACGNADCPNKESPSAEEHPHQEQQQQQQQQSEEGDDDEDETEEDSRAANVRCYNCGGMGHFARNCDSALIRPRRGGFRGGFRGGRGGGRGAFRGGFAGANRVVCYNCGGKLSLS</sequence>
<proteinExistence type="predicted"/>
<dbReference type="PANTHER" id="PTHR23002">
    <property type="entry name" value="ZINC FINGER CCHC DOMAIN CONTAINING PROTEIN"/>
    <property type="match status" value="1"/>
</dbReference>
<dbReference type="InterPro" id="IPR036875">
    <property type="entry name" value="Znf_CCHC_sf"/>
</dbReference>
<dbReference type="SMART" id="SM00343">
    <property type="entry name" value="ZnF_C2HC"/>
    <property type="match status" value="3"/>
</dbReference>
<dbReference type="OrthoDB" id="3863715at2759"/>
<dbReference type="Proteomes" id="UP000242180">
    <property type="component" value="Unassembled WGS sequence"/>
</dbReference>
<evidence type="ECO:0000313" key="5">
    <source>
        <dbReference type="Proteomes" id="UP000242180"/>
    </source>
</evidence>
<feature type="compositionally biased region" description="Low complexity" evidence="2">
    <location>
        <begin position="75"/>
        <end position="84"/>
    </location>
</feature>
<evidence type="ECO:0000256" key="2">
    <source>
        <dbReference type="SAM" id="MobiDB-lite"/>
    </source>
</evidence>
<feature type="domain" description="CCHC-type" evidence="3">
    <location>
        <begin position="28"/>
        <end position="43"/>
    </location>
</feature>
<protein>
    <recommendedName>
        <fullName evidence="3">CCHC-type domain-containing protein</fullName>
    </recommendedName>
</protein>
<dbReference type="EMBL" id="MCGN01000006">
    <property type="protein sequence ID" value="ORY95361.1"/>
    <property type="molecule type" value="Genomic_DNA"/>
</dbReference>
<evidence type="ECO:0000313" key="4">
    <source>
        <dbReference type="EMBL" id="ORY95361.1"/>
    </source>
</evidence>
<dbReference type="Pfam" id="PF00098">
    <property type="entry name" value="zf-CCHC"/>
    <property type="match status" value="3"/>
</dbReference>
<feature type="domain" description="CCHC-type" evidence="3">
    <location>
        <begin position="104"/>
        <end position="118"/>
    </location>
</feature>
<evidence type="ECO:0000256" key="1">
    <source>
        <dbReference type="PROSITE-ProRule" id="PRU00047"/>
    </source>
</evidence>
<keyword evidence="5" id="KW-1185">Reference proteome</keyword>
<comment type="caution">
    <text evidence="4">The sequence shown here is derived from an EMBL/GenBank/DDBJ whole genome shotgun (WGS) entry which is preliminary data.</text>
</comment>
<dbReference type="SUPFAM" id="SSF57756">
    <property type="entry name" value="Retrovirus zinc finger-like domains"/>
    <property type="match status" value="2"/>
</dbReference>
<dbReference type="Gene3D" id="4.10.60.10">
    <property type="entry name" value="Zinc finger, CCHC-type"/>
    <property type="match status" value="3"/>
</dbReference>
<dbReference type="AlphaFoldDB" id="A0A1X2H9L2"/>
<accession>A0A1X2H9L2</accession>
<dbReference type="InterPro" id="IPR051714">
    <property type="entry name" value="Znf_CCHC_NABP"/>
</dbReference>
<keyword evidence="1" id="KW-0862">Zinc</keyword>
<feature type="region of interest" description="Disordered" evidence="2">
    <location>
        <begin position="61"/>
        <end position="99"/>
    </location>
</feature>
<dbReference type="PROSITE" id="PS50158">
    <property type="entry name" value="ZF_CCHC"/>
    <property type="match status" value="3"/>
</dbReference>
<dbReference type="GO" id="GO:0008270">
    <property type="term" value="F:zinc ion binding"/>
    <property type="evidence" value="ECO:0007669"/>
    <property type="project" value="UniProtKB-KW"/>
</dbReference>
<keyword evidence="1" id="KW-0479">Metal-binding</keyword>
<gene>
    <name evidence="4" type="ORF">BCR43DRAFT_299044</name>
</gene>